<keyword evidence="3" id="KW-1185">Reference proteome</keyword>
<name>A0A8T0DLW3_9TREM</name>
<organism evidence="2 3">
    <name type="scientific">Paragonimus westermani</name>
    <dbReference type="NCBI Taxonomy" id="34504"/>
    <lineage>
        <taxon>Eukaryota</taxon>
        <taxon>Metazoa</taxon>
        <taxon>Spiralia</taxon>
        <taxon>Lophotrochozoa</taxon>
        <taxon>Platyhelminthes</taxon>
        <taxon>Trematoda</taxon>
        <taxon>Digenea</taxon>
        <taxon>Plagiorchiida</taxon>
        <taxon>Troglotremata</taxon>
        <taxon>Troglotrematidae</taxon>
        <taxon>Paragonimus</taxon>
    </lineage>
</organism>
<dbReference type="InterPro" id="IPR006016">
    <property type="entry name" value="UspA"/>
</dbReference>
<evidence type="ECO:0000313" key="3">
    <source>
        <dbReference type="Proteomes" id="UP000699462"/>
    </source>
</evidence>
<dbReference type="PANTHER" id="PTHR46989">
    <property type="entry name" value="USP DOMAIN-CONTAINING PROTEIN"/>
    <property type="match status" value="1"/>
</dbReference>
<accession>A0A8T0DLW3</accession>
<dbReference type="PANTHER" id="PTHR46989:SF3">
    <property type="entry name" value="USPA DOMAIN-CONTAINING PROTEIN"/>
    <property type="match status" value="1"/>
</dbReference>
<dbReference type="PRINTS" id="PR01438">
    <property type="entry name" value="UNVRSLSTRESS"/>
</dbReference>
<dbReference type="Pfam" id="PF00582">
    <property type="entry name" value="Usp"/>
    <property type="match status" value="1"/>
</dbReference>
<dbReference type="OrthoDB" id="843225at2759"/>
<protein>
    <recommendedName>
        <fullName evidence="1">UspA domain-containing protein</fullName>
    </recommendedName>
</protein>
<dbReference type="InterPro" id="IPR006015">
    <property type="entry name" value="Universal_stress_UspA"/>
</dbReference>
<dbReference type="SUPFAM" id="SSF52402">
    <property type="entry name" value="Adenine nucleotide alpha hydrolases-like"/>
    <property type="match status" value="1"/>
</dbReference>
<evidence type="ECO:0000313" key="2">
    <source>
        <dbReference type="EMBL" id="KAF8568252.1"/>
    </source>
</evidence>
<comment type="caution">
    <text evidence="2">The sequence shown here is derived from an EMBL/GenBank/DDBJ whole genome shotgun (WGS) entry which is preliminary data.</text>
</comment>
<dbReference type="Gene3D" id="3.40.50.620">
    <property type="entry name" value="HUPs"/>
    <property type="match status" value="1"/>
</dbReference>
<feature type="domain" description="UspA" evidence="1">
    <location>
        <begin position="13"/>
        <end position="162"/>
    </location>
</feature>
<sequence length="167" mass="18348">MSTDALPEASENNRKVLIPLDGSLHSLRAMNWYFNELKKENDQLIFVNVLEPVQHSVPLRLPIDSRSSSVHHDIHVPAELLEAAKQICRDATHEATNHGVKAQSFLYVDSKPGAAVIQAANELKASVIVMGNRGMGVIRRAILGSVSNYVLHHSHITLVIVPPPSDN</sequence>
<dbReference type="InterPro" id="IPR014729">
    <property type="entry name" value="Rossmann-like_a/b/a_fold"/>
</dbReference>
<dbReference type="Proteomes" id="UP000699462">
    <property type="component" value="Unassembled WGS sequence"/>
</dbReference>
<evidence type="ECO:0000259" key="1">
    <source>
        <dbReference type="Pfam" id="PF00582"/>
    </source>
</evidence>
<dbReference type="EMBL" id="JTDF01002969">
    <property type="protein sequence ID" value="KAF8568252.1"/>
    <property type="molecule type" value="Genomic_DNA"/>
</dbReference>
<gene>
    <name evidence="2" type="ORF">P879_09150</name>
</gene>
<reference evidence="2 3" key="1">
    <citation type="submission" date="2019-07" db="EMBL/GenBank/DDBJ databases">
        <title>Annotation for the trematode Paragonimus westermani.</title>
        <authorList>
            <person name="Choi Y.-J."/>
        </authorList>
    </citation>
    <scope>NUCLEOTIDE SEQUENCE [LARGE SCALE GENOMIC DNA]</scope>
    <source>
        <strain evidence="2">180907_Pwestermani</strain>
    </source>
</reference>
<dbReference type="CDD" id="cd23659">
    <property type="entry name" value="USP_At3g01520-like"/>
    <property type="match status" value="1"/>
</dbReference>
<dbReference type="AlphaFoldDB" id="A0A8T0DLW3"/>
<proteinExistence type="predicted"/>